<gene>
    <name evidence="2" type="ORF">EDL96_11135</name>
</gene>
<feature type="domain" description="DinB-like" evidence="1">
    <location>
        <begin position="13"/>
        <end position="160"/>
    </location>
</feature>
<keyword evidence="3" id="KW-1185">Reference proteome</keyword>
<comment type="caution">
    <text evidence="2">The sequence shown here is derived from an EMBL/GenBank/DDBJ whole genome shotgun (WGS) entry which is preliminary data.</text>
</comment>
<dbReference type="Proteomes" id="UP000270616">
    <property type="component" value="Unassembled WGS sequence"/>
</dbReference>
<dbReference type="OrthoDB" id="2363925at2"/>
<evidence type="ECO:0000313" key="2">
    <source>
        <dbReference type="EMBL" id="ROZ62232.1"/>
    </source>
</evidence>
<accession>A0A3N3ZN61</accession>
<proteinExistence type="predicted"/>
<dbReference type="EMBL" id="RKMF01000014">
    <property type="protein sequence ID" value="ROZ62232.1"/>
    <property type="molecule type" value="Genomic_DNA"/>
</dbReference>
<name>A0A3N3ZN61_9MICC</name>
<evidence type="ECO:0000313" key="3">
    <source>
        <dbReference type="Proteomes" id="UP000270616"/>
    </source>
</evidence>
<dbReference type="Gene3D" id="1.20.120.450">
    <property type="entry name" value="dinb family like domain"/>
    <property type="match status" value="1"/>
</dbReference>
<dbReference type="InterPro" id="IPR024775">
    <property type="entry name" value="DinB-like"/>
</dbReference>
<organism evidence="2 3">
    <name type="scientific">Kocuria soli</name>
    <dbReference type="NCBI Taxonomy" id="2485125"/>
    <lineage>
        <taxon>Bacteria</taxon>
        <taxon>Bacillati</taxon>
        <taxon>Actinomycetota</taxon>
        <taxon>Actinomycetes</taxon>
        <taxon>Micrococcales</taxon>
        <taxon>Micrococcaceae</taxon>
        <taxon>Kocuria</taxon>
    </lineage>
</organism>
<dbReference type="Pfam" id="PF12867">
    <property type="entry name" value="DinB_2"/>
    <property type="match status" value="1"/>
</dbReference>
<dbReference type="SUPFAM" id="SSF109854">
    <property type="entry name" value="DinB/YfiT-like putative metalloenzymes"/>
    <property type="match status" value="1"/>
</dbReference>
<dbReference type="NCBIfam" id="NF047843">
    <property type="entry name" value="MST_Rv0443"/>
    <property type="match status" value="1"/>
</dbReference>
<dbReference type="RefSeq" id="WP_123826110.1">
    <property type="nucleotide sequence ID" value="NZ_RKMF01000014.1"/>
</dbReference>
<dbReference type="InterPro" id="IPR034660">
    <property type="entry name" value="DinB/YfiT-like"/>
</dbReference>
<sequence length="175" mass="19302">MTAALTILIDAAQRAPEVARMVTEGLPPEAAHERPADRQNSIAWLIWHAARQQDVQVAELAGTAQVWDTGKWAERTGVDRDSRWMGFGESTEEVAAFRAGDIPALADYLDATVQATVDYVRTLSDEDLDEVIDHTWEPPVTRGTRLVSTIDDAAQHMGQAAYARSLVDADWKAPY</sequence>
<evidence type="ECO:0000259" key="1">
    <source>
        <dbReference type="Pfam" id="PF12867"/>
    </source>
</evidence>
<reference evidence="2 3" key="1">
    <citation type="submission" date="2018-10" db="EMBL/GenBank/DDBJ databases">
        <title>Kocuria sp. M5W7-7, whole genome shotgun sequence.</title>
        <authorList>
            <person name="Tuo L."/>
        </authorList>
    </citation>
    <scope>NUCLEOTIDE SEQUENCE [LARGE SCALE GENOMIC DNA]</scope>
    <source>
        <strain evidence="2 3">M5W7-7</strain>
    </source>
</reference>
<protein>
    <submittedName>
        <fullName evidence="2">DinB family protein</fullName>
    </submittedName>
</protein>
<dbReference type="AlphaFoldDB" id="A0A3N3ZN61"/>